<keyword evidence="7 8" id="KW-0472">Membrane</keyword>
<dbReference type="Proteomes" id="UP000178599">
    <property type="component" value="Unassembled WGS sequence"/>
</dbReference>
<keyword evidence="6 8" id="KW-1133">Transmembrane helix</keyword>
<proteinExistence type="inferred from homology"/>
<comment type="caution">
    <text evidence="10">The sequence shown here is derived from an EMBL/GenBank/DDBJ whole genome shotgun (WGS) entry which is preliminary data.</text>
</comment>
<dbReference type="EMBL" id="MHLE01000013">
    <property type="protein sequence ID" value="OGZ02989.1"/>
    <property type="molecule type" value="Genomic_DNA"/>
</dbReference>
<dbReference type="InterPro" id="IPR042094">
    <property type="entry name" value="T2SS_GspF_sf"/>
</dbReference>
<dbReference type="PRINTS" id="PR00812">
    <property type="entry name" value="BCTERIALGSPF"/>
</dbReference>
<dbReference type="InterPro" id="IPR018076">
    <property type="entry name" value="T2SS_GspF_dom"/>
</dbReference>
<evidence type="ECO:0000256" key="6">
    <source>
        <dbReference type="ARBA" id="ARBA00022989"/>
    </source>
</evidence>
<evidence type="ECO:0000256" key="5">
    <source>
        <dbReference type="ARBA" id="ARBA00022692"/>
    </source>
</evidence>
<keyword evidence="4" id="KW-0997">Cell inner membrane</keyword>
<dbReference type="FunFam" id="1.20.81.30:FF:000001">
    <property type="entry name" value="Type II secretion system protein F"/>
    <property type="match status" value="1"/>
</dbReference>
<accession>A0A1G2CNR4</accession>
<gene>
    <name evidence="10" type="ORF">A2390_01175</name>
</gene>
<reference evidence="10 11" key="1">
    <citation type="journal article" date="2016" name="Nat. Commun.">
        <title>Thousands of microbial genomes shed light on interconnected biogeochemical processes in an aquifer system.</title>
        <authorList>
            <person name="Anantharaman K."/>
            <person name="Brown C.T."/>
            <person name="Hug L.A."/>
            <person name="Sharon I."/>
            <person name="Castelle C.J."/>
            <person name="Probst A.J."/>
            <person name="Thomas B.C."/>
            <person name="Singh A."/>
            <person name="Wilkins M.J."/>
            <person name="Karaoz U."/>
            <person name="Brodie E.L."/>
            <person name="Williams K.H."/>
            <person name="Hubbard S.S."/>
            <person name="Banfield J.F."/>
        </authorList>
    </citation>
    <scope>NUCLEOTIDE SEQUENCE [LARGE SCALE GENOMIC DNA]</scope>
</reference>
<feature type="domain" description="Type II secretion system protein GspF" evidence="9">
    <location>
        <begin position="68"/>
        <end position="191"/>
    </location>
</feature>
<evidence type="ECO:0000259" key="9">
    <source>
        <dbReference type="Pfam" id="PF00482"/>
    </source>
</evidence>
<keyword evidence="5 8" id="KW-0812">Transmembrane</keyword>
<keyword evidence="3" id="KW-1003">Cell membrane</keyword>
<evidence type="ECO:0000256" key="8">
    <source>
        <dbReference type="SAM" id="Phobius"/>
    </source>
</evidence>
<evidence type="ECO:0000256" key="4">
    <source>
        <dbReference type="ARBA" id="ARBA00022519"/>
    </source>
</evidence>
<protein>
    <recommendedName>
        <fullName evidence="9">Type II secretion system protein GspF domain-containing protein</fullName>
    </recommendedName>
</protein>
<dbReference type="Pfam" id="PF00482">
    <property type="entry name" value="T2SSF"/>
    <property type="match status" value="2"/>
</dbReference>
<organism evidence="10 11">
    <name type="scientific">Candidatus Liptonbacteria bacterium RIFOXYB1_FULL_36_10</name>
    <dbReference type="NCBI Taxonomy" id="1798654"/>
    <lineage>
        <taxon>Bacteria</taxon>
        <taxon>Candidatus Liptoniibacteriota</taxon>
    </lineage>
</organism>
<evidence type="ECO:0000313" key="10">
    <source>
        <dbReference type="EMBL" id="OGZ02989.1"/>
    </source>
</evidence>
<dbReference type="InterPro" id="IPR003004">
    <property type="entry name" value="GspF/PilC"/>
</dbReference>
<feature type="transmembrane region" description="Helical" evidence="8">
    <location>
        <begin position="374"/>
        <end position="395"/>
    </location>
</feature>
<sequence length="401" mass="44517">MKFKYSARNQEGEMQVGVVEAASRDAAASILNGHNIFILSLESAEKSSFVDRLSGFFNRVKSRDMVVFSRQLATLLEAKVPLADSLKNLYRQTSNKILKEVVFDINADVAAGISFSQALERHTSVFSDFFVNMVRAAEMTGRVDEAMSYLADYLEKEDVLTGKIKNALIYPAFVIGLFVLVVGIMVVYVFPQIKPIFEETGVVLPIYTRIILGSGDFILTWWWAILAMVIIFLVVIIDYLGTEEGKILINDLELKIPVVGDLFNKIYVTRFTQSASVLIKGGVSVVQAIRITARTIGNVVYEDELLKIADMVKEGQLLSRALESSTYFPLLVANLTAIGESTGKLDQLLSKVADFYTRQIDDKVSNLVELIQPAMMVVIGLFVGVLFASILMPIYNLAQAF</sequence>
<dbReference type="GO" id="GO:0005886">
    <property type="term" value="C:plasma membrane"/>
    <property type="evidence" value="ECO:0007669"/>
    <property type="project" value="UniProtKB-SubCell"/>
</dbReference>
<dbReference type="Gene3D" id="1.20.81.30">
    <property type="entry name" value="Type II secretion system (T2SS), domain F"/>
    <property type="match status" value="2"/>
</dbReference>
<comment type="subcellular location">
    <subcellularLocation>
        <location evidence="1">Cell inner membrane</location>
        <topology evidence="1">Multi-pass membrane protein</topology>
    </subcellularLocation>
</comment>
<dbReference type="PANTHER" id="PTHR30012">
    <property type="entry name" value="GENERAL SECRETION PATHWAY PROTEIN"/>
    <property type="match status" value="1"/>
</dbReference>
<feature type="domain" description="Type II secretion system protein GspF" evidence="9">
    <location>
        <begin position="271"/>
        <end position="393"/>
    </location>
</feature>
<comment type="similarity">
    <text evidence="2">Belongs to the GSP F family.</text>
</comment>
<feature type="transmembrane region" description="Helical" evidence="8">
    <location>
        <begin position="168"/>
        <end position="190"/>
    </location>
</feature>
<name>A0A1G2CNR4_9BACT</name>
<evidence type="ECO:0000256" key="3">
    <source>
        <dbReference type="ARBA" id="ARBA00022475"/>
    </source>
</evidence>
<dbReference type="PANTHER" id="PTHR30012:SF0">
    <property type="entry name" value="TYPE II SECRETION SYSTEM PROTEIN F-RELATED"/>
    <property type="match status" value="1"/>
</dbReference>
<evidence type="ECO:0000256" key="2">
    <source>
        <dbReference type="ARBA" id="ARBA00005745"/>
    </source>
</evidence>
<dbReference type="AlphaFoldDB" id="A0A1G2CNR4"/>
<evidence type="ECO:0000313" key="11">
    <source>
        <dbReference type="Proteomes" id="UP000178599"/>
    </source>
</evidence>
<feature type="transmembrane region" description="Helical" evidence="8">
    <location>
        <begin position="221"/>
        <end position="240"/>
    </location>
</feature>
<evidence type="ECO:0000256" key="7">
    <source>
        <dbReference type="ARBA" id="ARBA00023136"/>
    </source>
</evidence>
<evidence type="ECO:0000256" key="1">
    <source>
        <dbReference type="ARBA" id="ARBA00004429"/>
    </source>
</evidence>